<organism evidence="2 3">
    <name type="scientific">Actinotignum urinale</name>
    <dbReference type="NCBI Taxonomy" id="190146"/>
    <lineage>
        <taxon>Bacteria</taxon>
        <taxon>Bacillati</taxon>
        <taxon>Actinomycetota</taxon>
        <taxon>Actinomycetes</taxon>
        <taxon>Actinomycetales</taxon>
        <taxon>Actinomycetaceae</taxon>
        <taxon>Actinotignum</taxon>
    </lineage>
</organism>
<feature type="compositionally biased region" description="Polar residues" evidence="1">
    <location>
        <begin position="15"/>
        <end position="27"/>
    </location>
</feature>
<accession>A0AAW9HNC1</accession>
<feature type="compositionally biased region" description="Basic and acidic residues" evidence="1">
    <location>
        <begin position="1"/>
        <end position="10"/>
    </location>
</feature>
<dbReference type="PANTHER" id="PTHR10151:SF120">
    <property type="entry name" value="BIS(5'-ADENOSYL)-TRIPHOSPHATASE"/>
    <property type="match status" value="1"/>
</dbReference>
<dbReference type="RefSeq" id="WP_308806924.1">
    <property type="nucleotide sequence ID" value="NZ_CAMYCL010000020.1"/>
</dbReference>
<feature type="region of interest" description="Disordered" evidence="1">
    <location>
        <begin position="207"/>
        <end position="229"/>
    </location>
</feature>
<evidence type="ECO:0000313" key="2">
    <source>
        <dbReference type="EMBL" id="MDY5155403.1"/>
    </source>
</evidence>
<dbReference type="AlphaFoldDB" id="A0AAW9HNC1"/>
<sequence>MCDYREENVRRQVPGENNSSNSAQNNVPPADFLLPSSRSLRALMPACLDAVGLPTVTSLGTGAQARKLLDLPQVSRVCLVLVDGLGYENLAGRIGHAPTLRNWTQREPLITCAPSTTAAALTALATGELPGQTAMLSYSLKSPVTQQNFSLITFENSGVDQRKWQPIPTLAEQLGGGVSSVDTCESRSSGALAHGFSSSATSAHGFSSATSTTSFSSPSFTQGISASDTENNKETPMLMAFHEPKHEGSGLTLAAWRGMPSQGCATFEERANATARFLRSGGRFAYFYWGDVDHAGHRYGSESEEWTANLEICDAGLAYLAQKLPKDTLIIVSADHGMIDPNRRIDIAQTPNLAQGVDLVSGEERALHLYTKEPENVSERWRSYLGEDSWVLTKEECRTLGLFGELSTHSASVMGDVLAFQAGRLSIVDSRGRKPGMPFLKGVHGSLTRREMLVPLFAELV</sequence>
<feature type="region of interest" description="Disordered" evidence="1">
    <location>
        <begin position="1"/>
        <end position="30"/>
    </location>
</feature>
<name>A0AAW9HNC1_9ACTO</name>
<dbReference type="Gene3D" id="3.40.720.10">
    <property type="entry name" value="Alkaline Phosphatase, subunit A"/>
    <property type="match status" value="1"/>
</dbReference>
<dbReference type="PANTHER" id="PTHR10151">
    <property type="entry name" value="ECTONUCLEOTIDE PYROPHOSPHATASE/PHOSPHODIESTERASE"/>
    <property type="match status" value="1"/>
</dbReference>
<proteinExistence type="predicted"/>
<protein>
    <submittedName>
        <fullName evidence="2">Alkaline phosphatase family protein</fullName>
    </submittedName>
</protein>
<dbReference type="SUPFAM" id="SSF53649">
    <property type="entry name" value="Alkaline phosphatase-like"/>
    <property type="match status" value="1"/>
</dbReference>
<reference evidence="2" key="1">
    <citation type="submission" date="2023-10" db="EMBL/GenBank/DDBJ databases">
        <title>Whole Genome based description of the genera Actinobaculum and Actinotignum reveals a complex phylogenetic relationship within the species included in the genus Actinotignum.</title>
        <authorList>
            <person name="Jensen C.S."/>
            <person name="Dargis R."/>
            <person name="Kemp M."/>
            <person name="Christensen J.J."/>
        </authorList>
    </citation>
    <scope>NUCLEOTIDE SEQUENCE</scope>
    <source>
        <strain evidence="2">SLA_B511</strain>
    </source>
</reference>
<dbReference type="InterPro" id="IPR017850">
    <property type="entry name" value="Alkaline_phosphatase_core_sf"/>
</dbReference>
<comment type="caution">
    <text evidence="2">The sequence shown here is derived from an EMBL/GenBank/DDBJ whole genome shotgun (WGS) entry which is preliminary data.</text>
</comment>
<gene>
    <name evidence="2" type="ORF">R6G80_06680</name>
</gene>
<evidence type="ECO:0000256" key="1">
    <source>
        <dbReference type="SAM" id="MobiDB-lite"/>
    </source>
</evidence>
<dbReference type="InterPro" id="IPR002591">
    <property type="entry name" value="Phosphodiest/P_Trfase"/>
</dbReference>
<dbReference type="EMBL" id="JAWNGC010000008">
    <property type="protein sequence ID" value="MDY5155403.1"/>
    <property type="molecule type" value="Genomic_DNA"/>
</dbReference>
<dbReference type="Proteomes" id="UP001281731">
    <property type="component" value="Unassembled WGS sequence"/>
</dbReference>
<dbReference type="Pfam" id="PF01663">
    <property type="entry name" value="Phosphodiest"/>
    <property type="match status" value="1"/>
</dbReference>
<dbReference type="GO" id="GO:0016787">
    <property type="term" value="F:hydrolase activity"/>
    <property type="evidence" value="ECO:0007669"/>
    <property type="project" value="UniProtKB-ARBA"/>
</dbReference>
<feature type="compositionally biased region" description="Low complexity" evidence="1">
    <location>
        <begin position="207"/>
        <end position="221"/>
    </location>
</feature>
<evidence type="ECO:0000313" key="3">
    <source>
        <dbReference type="Proteomes" id="UP001281731"/>
    </source>
</evidence>